<accession>A0ABW4LTE4</accession>
<evidence type="ECO:0000313" key="2">
    <source>
        <dbReference type="EMBL" id="MFD1738054.1"/>
    </source>
</evidence>
<keyword evidence="1" id="KW-0812">Transmembrane</keyword>
<dbReference type="Proteomes" id="UP001597214">
    <property type="component" value="Unassembled WGS sequence"/>
</dbReference>
<organism evidence="2 3">
    <name type="scientific">Bacillus salitolerans</name>
    <dbReference type="NCBI Taxonomy" id="1437434"/>
    <lineage>
        <taxon>Bacteria</taxon>
        <taxon>Bacillati</taxon>
        <taxon>Bacillota</taxon>
        <taxon>Bacilli</taxon>
        <taxon>Bacillales</taxon>
        <taxon>Bacillaceae</taxon>
        <taxon>Bacillus</taxon>
    </lineage>
</organism>
<sequence length="80" mass="8541">MVLSTLFFILFILLIVAYYYRSSLSSKPFSAYLGLGIVFILAGGFICLISINIGIDIGVFVGIILITSGLFLGLIGFGLA</sequence>
<feature type="transmembrane region" description="Helical" evidence="1">
    <location>
        <begin position="57"/>
        <end position="79"/>
    </location>
</feature>
<protein>
    <submittedName>
        <fullName evidence="2">Uncharacterized protein</fullName>
    </submittedName>
</protein>
<keyword evidence="1" id="KW-1133">Transmembrane helix</keyword>
<feature type="transmembrane region" description="Helical" evidence="1">
    <location>
        <begin position="6"/>
        <end position="22"/>
    </location>
</feature>
<evidence type="ECO:0000256" key="1">
    <source>
        <dbReference type="SAM" id="Phobius"/>
    </source>
</evidence>
<gene>
    <name evidence="2" type="ORF">ACFSCX_16080</name>
</gene>
<comment type="caution">
    <text evidence="2">The sequence shown here is derived from an EMBL/GenBank/DDBJ whole genome shotgun (WGS) entry which is preliminary data.</text>
</comment>
<evidence type="ECO:0000313" key="3">
    <source>
        <dbReference type="Proteomes" id="UP001597214"/>
    </source>
</evidence>
<name>A0ABW4LTE4_9BACI</name>
<reference evidence="3" key="1">
    <citation type="journal article" date="2019" name="Int. J. Syst. Evol. Microbiol.">
        <title>The Global Catalogue of Microorganisms (GCM) 10K type strain sequencing project: providing services to taxonomists for standard genome sequencing and annotation.</title>
        <authorList>
            <consortium name="The Broad Institute Genomics Platform"/>
            <consortium name="The Broad Institute Genome Sequencing Center for Infectious Disease"/>
            <person name="Wu L."/>
            <person name="Ma J."/>
        </authorList>
    </citation>
    <scope>NUCLEOTIDE SEQUENCE [LARGE SCALE GENOMIC DNA]</scope>
    <source>
        <strain evidence="3">CCUG 49339</strain>
    </source>
</reference>
<proteinExistence type="predicted"/>
<keyword evidence="3" id="KW-1185">Reference proteome</keyword>
<dbReference type="EMBL" id="JBHUEM010000028">
    <property type="protein sequence ID" value="MFD1738054.1"/>
    <property type="molecule type" value="Genomic_DNA"/>
</dbReference>
<dbReference type="RefSeq" id="WP_377929269.1">
    <property type="nucleotide sequence ID" value="NZ_JBHUEM010000028.1"/>
</dbReference>
<keyword evidence="1" id="KW-0472">Membrane</keyword>
<feature type="transmembrane region" description="Helical" evidence="1">
    <location>
        <begin position="29"/>
        <end position="51"/>
    </location>
</feature>